<dbReference type="InterPro" id="IPR036052">
    <property type="entry name" value="TrpB-like_PALP_sf"/>
</dbReference>
<dbReference type="Gene3D" id="3.40.50.1100">
    <property type="match status" value="2"/>
</dbReference>
<dbReference type="EC" id="4.3.1.19" evidence="3"/>
<reference evidence="3 4" key="1">
    <citation type="submission" date="2018-06" db="EMBL/GenBank/DDBJ databases">
        <authorList>
            <consortium name="Pathogen Informatics"/>
            <person name="Doyle S."/>
        </authorList>
    </citation>
    <scope>NUCLEOTIDE SEQUENCE [LARGE SCALE GENOMIC DNA]</scope>
    <source>
        <strain evidence="3 4">NCTC5053</strain>
    </source>
</reference>
<protein>
    <submittedName>
        <fullName evidence="3">Threonine dehydratase biosynthetic</fullName>
        <ecNumber evidence="3">4.3.1.19</ecNumber>
    </submittedName>
</protein>
<gene>
    <name evidence="3" type="primary">ilvA_3</name>
    <name evidence="3" type="ORF">NCTC5053_03114</name>
</gene>
<dbReference type="GO" id="GO:0006520">
    <property type="term" value="P:amino acid metabolic process"/>
    <property type="evidence" value="ECO:0007669"/>
    <property type="project" value="InterPro"/>
</dbReference>
<proteinExistence type="predicted"/>
<dbReference type="PROSITE" id="PS00165">
    <property type="entry name" value="DEHYDRATASE_SER_THR"/>
    <property type="match status" value="1"/>
</dbReference>
<sequence length="81" mass="9286">MKRCRKRRCKKWISSRRGLDNVILVKREDRQPVHSFKLRGAYAMMSSLTAEQKSHGVITGFGGQPCPGRGVFRIAGWALRR</sequence>
<evidence type="ECO:0000313" key="4">
    <source>
        <dbReference type="Proteomes" id="UP000254387"/>
    </source>
</evidence>
<keyword evidence="2" id="KW-0663">Pyridoxal phosphate</keyword>
<comment type="cofactor">
    <cofactor evidence="1">
        <name>pyridoxal 5'-phosphate</name>
        <dbReference type="ChEBI" id="CHEBI:597326"/>
    </cofactor>
</comment>
<dbReference type="Proteomes" id="UP000254387">
    <property type="component" value="Unassembled WGS sequence"/>
</dbReference>
<dbReference type="GO" id="GO:0004794">
    <property type="term" value="F:threonine deaminase activity"/>
    <property type="evidence" value="ECO:0007669"/>
    <property type="project" value="UniProtKB-EC"/>
</dbReference>
<dbReference type="SUPFAM" id="SSF53686">
    <property type="entry name" value="Tryptophan synthase beta subunit-like PLP-dependent enzymes"/>
    <property type="match status" value="1"/>
</dbReference>
<evidence type="ECO:0000256" key="2">
    <source>
        <dbReference type="ARBA" id="ARBA00022898"/>
    </source>
</evidence>
<keyword evidence="3" id="KW-0456">Lyase</keyword>
<evidence type="ECO:0000256" key="1">
    <source>
        <dbReference type="ARBA" id="ARBA00001933"/>
    </source>
</evidence>
<organism evidence="3 4">
    <name type="scientific">Klebsiella pneumoniae</name>
    <dbReference type="NCBI Taxonomy" id="573"/>
    <lineage>
        <taxon>Bacteria</taxon>
        <taxon>Pseudomonadati</taxon>
        <taxon>Pseudomonadota</taxon>
        <taxon>Gammaproteobacteria</taxon>
        <taxon>Enterobacterales</taxon>
        <taxon>Enterobacteriaceae</taxon>
        <taxon>Klebsiella/Raoultella group</taxon>
        <taxon>Klebsiella</taxon>
        <taxon>Klebsiella pneumoniae complex</taxon>
    </lineage>
</organism>
<dbReference type="InterPro" id="IPR000634">
    <property type="entry name" value="Ser/Thr_deHydtase_PyrdxlP-BS"/>
</dbReference>
<name>A0A378AZ62_KLEPN</name>
<accession>A0A378AZ62</accession>
<evidence type="ECO:0000313" key="3">
    <source>
        <dbReference type="EMBL" id="STV23555.1"/>
    </source>
</evidence>
<dbReference type="GO" id="GO:0030170">
    <property type="term" value="F:pyridoxal phosphate binding"/>
    <property type="evidence" value="ECO:0007669"/>
    <property type="project" value="InterPro"/>
</dbReference>
<dbReference type="AlphaFoldDB" id="A0A378AZ62"/>
<dbReference type="EMBL" id="UGMN01000004">
    <property type="protein sequence ID" value="STV23555.1"/>
    <property type="molecule type" value="Genomic_DNA"/>
</dbReference>